<dbReference type="GO" id="GO:0016787">
    <property type="term" value="F:hydrolase activity"/>
    <property type="evidence" value="ECO:0007669"/>
    <property type="project" value="UniProtKB-KW"/>
</dbReference>
<dbReference type="Gene3D" id="3.60.15.10">
    <property type="entry name" value="Ribonuclease Z/Hydroxyacylglutathione hydrolase-like"/>
    <property type="match status" value="1"/>
</dbReference>
<accession>A0A251X0B2</accession>
<evidence type="ECO:0000256" key="4">
    <source>
        <dbReference type="ARBA" id="ARBA00022833"/>
    </source>
</evidence>
<dbReference type="PANTHER" id="PTHR42978">
    <property type="entry name" value="QUORUM-QUENCHING LACTONASE YTNP-RELATED-RELATED"/>
    <property type="match status" value="1"/>
</dbReference>
<dbReference type="GO" id="GO:0046872">
    <property type="term" value="F:metal ion binding"/>
    <property type="evidence" value="ECO:0007669"/>
    <property type="project" value="UniProtKB-KW"/>
</dbReference>
<evidence type="ECO:0000256" key="2">
    <source>
        <dbReference type="ARBA" id="ARBA00022723"/>
    </source>
</evidence>
<comment type="caution">
    <text evidence="6">The sequence shown here is derived from an EMBL/GenBank/DDBJ whole genome shotgun (WGS) entry which is preliminary data.</text>
</comment>
<keyword evidence="7" id="KW-1185">Reference proteome</keyword>
<reference evidence="6 7" key="1">
    <citation type="submission" date="2016-12" db="EMBL/GenBank/DDBJ databases">
        <title>The draft genome sequence of HSLHS2.</title>
        <authorList>
            <person name="Hu D."/>
            <person name="Wang L."/>
            <person name="Shao Z."/>
        </authorList>
    </citation>
    <scope>NUCLEOTIDE SEQUENCE [LARGE SCALE GENOMIC DNA]</scope>
    <source>
        <strain evidence="6">MCCC 1A06712</strain>
    </source>
</reference>
<gene>
    <name evidence="6" type="ORF">BVC71_00470</name>
</gene>
<keyword evidence="2" id="KW-0479">Metal-binding</keyword>
<dbReference type="Proteomes" id="UP000194664">
    <property type="component" value="Unassembled WGS sequence"/>
</dbReference>
<evidence type="ECO:0000256" key="1">
    <source>
        <dbReference type="ARBA" id="ARBA00007749"/>
    </source>
</evidence>
<keyword evidence="4" id="KW-0862">Zinc</keyword>
<dbReference type="AlphaFoldDB" id="A0A251X0B2"/>
<dbReference type="SMART" id="SM00849">
    <property type="entry name" value="Lactamase_B"/>
    <property type="match status" value="1"/>
</dbReference>
<feature type="domain" description="Metallo-beta-lactamase" evidence="5">
    <location>
        <begin position="79"/>
        <end position="283"/>
    </location>
</feature>
<protein>
    <submittedName>
        <fullName evidence="6">MBL fold metallo-hydrolase</fullName>
    </submittedName>
</protein>
<dbReference type="InterPro" id="IPR036866">
    <property type="entry name" value="RibonucZ/Hydroxyglut_hydro"/>
</dbReference>
<dbReference type="Pfam" id="PF00753">
    <property type="entry name" value="Lactamase_B"/>
    <property type="match status" value="1"/>
</dbReference>
<dbReference type="PROSITE" id="PS51318">
    <property type="entry name" value="TAT"/>
    <property type="match status" value="1"/>
</dbReference>
<evidence type="ECO:0000256" key="3">
    <source>
        <dbReference type="ARBA" id="ARBA00022801"/>
    </source>
</evidence>
<dbReference type="OrthoDB" id="9773738at2"/>
<dbReference type="CDD" id="cd07720">
    <property type="entry name" value="OPHC2-like_MBL-fold"/>
    <property type="match status" value="1"/>
</dbReference>
<organism evidence="6 7">
    <name type="scientific">Marivivens niveibacter</name>
    <dbReference type="NCBI Taxonomy" id="1930667"/>
    <lineage>
        <taxon>Bacteria</taxon>
        <taxon>Pseudomonadati</taxon>
        <taxon>Pseudomonadota</taxon>
        <taxon>Alphaproteobacteria</taxon>
        <taxon>Rhodobacterales</taxon>
        <taxon>Paracoccaceae</taxon>
        <taxon>Marivivens group</taxon>
        <taxon>Marivivens</taxon>
    </lineage>
</organism>
<dbReference type="InterPro" id="IPR001279">
    <property type="entry name" value="Metallo-B-lactamas"/>
</dbReference>
<proteinExistence type="inferred from homology"/>
<keyword evidence="3 6" id="KW-0378">Hydrolase</keyword>
<dbReference type="PANTHER" id="PTHR42978:SF6">
    <property type="entry name" value="QUORUM-QUENCHING LACTONASE YTNP-RELATED"/>
    <property type="match status" value="1"/>
</dbReference>
<sequence length="305" mass="32584">MSVNRRDLLRGAAATAVASTLPARMFAQTTVAQSEGVHLQTLSDGTLSLPRSFITGAMPAEADEILARYGVTGDALTPDCNVTLLQSGDRTVLFDVGSGTEFMPTAGKLADALAAAGVDPYDVTDVIFTHAHPDHLWGSFDDFGDMWFPNATHHIGRAEWDYWTDPNTVSTIGTERQTFAVGAANRLGELSDQISLFDDGAEIISGIAARATYGHTPGHMSFETRVGNQSVMIVGDAIGNHHVGFERPEWASGSDQDADLGASTRLKLLDQLNTDQMLLVGYHLPNGGIGYAEKRGNGYHFVSAS</sequence>
<evidence type="ECO:0000259" key="5">
    <source>
        <dbReference type="SMART" id="SM00849"/>
    </source>
</evidence>
<comment type="similarity">
    <text evidence="1">Belongs to the metallo-beta-lactamase superfamily.</text>
</comment>
<dbReference type="SUPFAM" id="SSF56281">
    <property type="entry name" value="Metallo-hydrolase/oxidoreductase"/>
    <property type="match status" value="1"/>
</dbReference>
<dbReference type="InterPro" id="IPR006311">
    <property type="entry name" value="TAT_signal"/>
</dbReference>
<dbReference type="InterPro" id="IPR051013">
    <property type="entry name" value="MBL_superfamily_lactonases"/>
</dbReference>
<dbReference type="RefSeq" id="WP_086449679.1">
    <property type="nucleotide sequence ID" value="NZ_MSPP01000001.1"/>
</dbReference>
<name>A0A251X0B2_9RHOB</name>
<evidence type="ECO:0000313" key="7">
    <source>
        <dbReference type="Proteomes" id="UP000194664"/>
    </source>
</evidence>
<evidence type="ECO:0000313" key="6">
    <source>
        <dbReference type="EMBL" id="OUD10026.1"/>
    </source>
</evidence>
<dbReference type="EMBL" id="MSPP01000001">
    <property type="protein sequence ID" value="OUD10026.1"/>
    <property type="molecule type" value="Genomic_DNA"/>
</dbReference>